<dbReference type="EMBL" id="JASCZI010271930">
    <property type="protein sequence ID" value="MED6217838.1"/>
    <property type="molecule type" value="Genomic_DNA"/>
</dbReference>
<feature type="region of interest" description="Disordered" evidence="1">
    <location>
        <begin position="1"/>
        <end position="84"/>
    </location>
</feature>
<feature type="compositionally biased region" description="Basic and acidic residues" evidence="1">
    <location>
        <begin position="51"/>
        <end position="82"/>
    </location>
</feature>
<accession>A0ABU6ZAJ8</accession>
<evidence type="ECO:0000256" key="1">
    <source>
        <dbReference type="SAM" id="MobiDB-lite"/>
    </source>
</evidence>
<protein>
    <submittedName>
        <fullName evidence="2">Uncharacterized protein</fullName>
    </submittedName>
</protein>
<dbReference type="Proteomes" id="UP001341840">
    <property type="component" value="Unassembled WGS sequence"/>
</dbReference>
<name>A0ABU6ZAJ8_9FABA</name>
<proteinExistence type="predicted"/>
<sequence>MSTAAELRHTQVKNKQRGKVIQQKSKDHIELGKGTTCAEPGATTSTLQDVIRNERKDATDAKRRGSEELGDASHDHTDRARFEGTQLRGVRPLTATTPRRGSVRIQLLGPKERSTFGPVLEYVELNTSTGQGASWPAHWKGLIRPGRKEPTRRALHERDMTRSLLPDGMGTCSHALLRNLRTCTSSPSPLQVLPPTCFIGDSPIGFTATAQA</sequence>
<evidence type="ECO:0000313" key="3">
    <source>
        <dbReference type="Proteomes" id="UP001341840"/>
    </source>
</evidence>
<comment type="caution">
    <text evidence="2">The sequence shown here is derived from an EMBL/GenBank/DDBJ whole genome shotgun (WGS) entry which is preliminary data.</text>
</comment>
<organism evidence="2 3">
    <name type="scientific">Stylosanthes scabra</name>
    <dbReference type="NCBI Taxonomy" id="79078"/>
    <lineage>
        <taxon>Eukaryota</taxon>
        <taxon>Viridiplantae</taxon>
        <taxon>Streptophyta</taxon>
        <taxon>Embryophyta</taxon>
        <taxon>Tracheophyta</taxon>
        <taxon>Spermatophyta</taxon>
        <taxon>Magnoliopsida</taxon>
        <taxon>eudicotyledons</taxon>
        <taxon>Gunneridae</taxon>
        <taxon>Pentapetalae</taxon>
        <taxon>rosids</taxon>
        <taxon>fabids</taxon>
        <taxon>Fabales</taxon>
        <taxon>Fabaceae</taxon>
        <taxon>Papilionoideae</taxon>
        <taxon>50 kb inversion clade</taxon>
        <taxon>dalbergioids sensu lato</taxon>
        <taxon>Dalbergieae</taxon>
        <taxon>Pterocarpus clade</taxon>
        <taxon>Stylosanthes</taxon>
    </lineage>
</organism>
<gene>
    <name evidence="2" type="ORF">PIB30_021315</name>
</gene>
<keyword evidence="3" id="KW-1185">Reference proteome</keyword>
<evidence type="ECO:0000313" key="2">
    <source>
        <dbReference type="EMBL" id="MED6217838.1"/>
    </source>
</evidence>
<reference evidence="2 3" key="1">
    <citation type="journal article" date="2023" name="Plants (Basel)">
        <title>Bridging the Gap: Combining Genomics and Transcriptomics Approaches to Understand Stylosanthes scabra, an Orphan Legume from the Brazilian Caatinga.</title>
        <authorList>
            <person name="Ferreira-Neto J.R.C."/>
            <person name="da Silva M.D."/>
            <person name="Binneck E."/>
            <person name="de Melo N.F."/>
            <person name="da Silva R.H."/>
            <person name="de Melo A.L.T.M."/>
            <person name="Pandolfi V."/>
            <person name="Bustamante F.O."/>
            <person name="Brasileiro-Vidal A.C."/>
            <person name="Benko-Iseppon A.M."/>
        </authorList>
    </citation>
    <scope>NUCLEOTIDE SEQUENCE [LARGE SCALE GENOMIC DNA]</scope>
    <source>
        <tissue evidence="2">Leaves</tissue>
    </source>
</reference>